<proteinExistence type="predicted"/>
<name>X1GWK7_9ZZZZ</name>
<comment type="caution">
    <text evidence="1">The sequence shown here is derived from an EMBL/GenBank/DDBJ whole genome shotgun (WGS) entry which is preliminary data.</text>
</comment>
<gene>
    <name evidence="1" type="ORF">S03H2_31324</name>
</gene>
<dbReference type="EMBL" id="BARU01018985">
    <property type="protein sequence ID" value="GAH61532.1"/>
    <property type="molecule type" value="Genomic_DNA"/>
</dbReference>
<protein>
    <submittedName>
        <fullName evidence="1">Uncharacterized protein</fullName>
    </submittedName>
</protein>
<evidence type="ECO:0000313" key="1">
    <source>
        <dbReference type="EMBL" id="GAH61532.1"/>
    </source>
</evidence>
<organism evidence="1">
    <name type="scientific">marine sediment metagenome</name>
    <dbReference type="NCBI Taxonomy" id="412755"/>
    <lineage>
        <taxon>unclassified sequences</taxon>
        <taxon>metagenomes</taxon>
        <taxon>ecological metagenomes</taxon>
    </lineage>
</organism>
<dbReference type="AlphaFoldDB" id="X1GWK7"/>
<sequence length="81" mass="9050">MALIKYGGGIIQMSGSVAGSTHARNRFGNYMRARTKPVNPNSARQVTARAVIGFLTARWHENLTDEQRNLWRVYADAVAMK</sequence>
<feature type="non-terminal residue" evidence="1">
    <location>
        <position position="81"/>
    </location>
</feature>
<reference evidence="1" key="1">
    <citation type="journal article" date="2014" name="Front. Microbiol.">
        <title>High frequency of phylogenetically diverse reductive dehalogenase-homologous genes in deep subseafloor sedimentary metagenomes.</title>
        <authorList>
            <person name="Kawai M."/>
            <person name="Futagami T."/>
            <person name="Toyoda A."/>
            <person name="Takaki Y."/>
            <person name="Nishi S."/>
            <person name="Hori S."/>
            <person name="Arai W."/>
            <person name="Tsubouchi T."/>
            <person name="Morono Y."/>
            <person name="Uchiyama I."/>
            <person name="Ito T."/>
            <person name="Fujiyama A."/>
            <person name="Inagaki F."/>
            <person name="Takami H."/>
        </authorList>
    </citation>
    <scope>NUCLEOTIDE SEQUENCE</scope>
    <source>
        <strain evidence="1">Expedition CK06-06</strain>
    </source>
</reference>
<accession>X1GWK7</accession>